<dbReference type="InterPro" id="IPR035985">
    <property type="entry name" value="Ubiquitin-activating_enz"/>
</dbReference>
<dbReference type="OrthoDB" id="6377837at2"/>
<dbReference type="Proteomes" id="UP000009144">
    <property type="component" value="Chromosome"/>
</dbReference>
<dbReference type="KEGG" id="mej:Q7A_729"/>
<keyword evidence="3" id="KW-1185">Reference proteome</keyword>
<dbReference type="InterPro" id="IPR045886">
    <property type="entry name" value="ThiF/MoeB/HesA"/>
</dbReference>
<dbReference type="SUPFAM" id="SSF69572">
    <property type="entry name" value="Activating enzymes of the ubiquitin-like proteins"/>
    <property type="match status" value="1"/>
</dbReference>
<dbReference type="AlphaFoldDB" id="I1XGQ6"/>
<dbReference type="GO" id="GO:0061503">
    <property type="term" value="F:tRNA threonylcarbamoyladenosine dehydratase"/>
    <property type="evidence" value="ECO:0007669"/>
    <property type="project" value="TreeGrafter"/>
</dbReference>
<dbReference type="PATRIC" id="fig|754476.3.peg.719"/>
<feature type="domain" description="THIF-type NAD/FAD binding fold" evidence="1">
    <location>
        <begin position="187"/>
        <end position="454"/>
    </location>
</feature>
<dbReference type="PANTHER" id="PTHR43267">
    <property type="entry name" value="TRNA THREONYLCARBAMOYLADENOSINE DEHYDRATASE"/>
    <property type="match status" value="1"/>
</dbReference>
<dbReference type="eggNOG" id="COG0476">
    <property type="taxonomic scope" value="Bacteria"/>
</dbReference>
<dbReference type="Pfam" id="PF00899">
    <property type="entry name" value="ThiF"/>
    <property type="match status" value="1"/>
</dbReference>
<organism evidence="2 3">
    <name type="scientific">Methylophaga nitratireducenticrescens</name>
    <dbReference type="NCBI Taxonomy" id="754476"/>
    <lineage>
        <taxon>Bacteria</taxon>
        <taxon>Pseudomonadati</taxon>
        <taxon>Pseudomonadota</taxon>
        <taxon>Gammaproteobacteria</taxon>
        <taxon>Thiotrichales</taxon>
        <taxon>Piscirickettsiaceae</taxon>
        <taxon>Methylophaga</taxon>
    </lineage>
</organism>
<dbReference type="EMBL" id="CP003390">
    <property type="protein sequence ID" value="AFI83575.1"/>
    <property type="molecule type" value="Genomic_DNA"/>
</dbReference>
<evidence type="ECO:0000313" key="2">
    <source>
        <dbReference type="EMBL" id="AFI83575.1"/>
    </source>
</evidence>
<dbReference type="STRING" id="754476.Q7A_729"/>
<evidence type="ECO:0000313" key="3">
    <source>
        <dbReference type="Proteomes" id="UP000009144"/>
    </source>
</evidence>
<reference evidence="2 3" key="1">
    <citation type="journal article" date="2012" name="J. Bacteriol.">
        <title>Complete genome sequences of Methylophaga sp. strain JAM1 and Methylophaga sp. strain JAM7.</title>
        <authorList>
            <person name="Villeneuve C."/>
            <person name="Martineau C."/>
            <person name="Mauffrey F."/>
            <person name="Villemur R."/>
        </authorList>
    </citation>
    <scope>NUCLEOTIDE SEQUENCE [LARGE SCALE GENOMIC DNA]</scope>
    <source>
        <strain evidence="2 3">JAM1</strain>
    </source>
</reference>
<proteinExistence type="predicted"/>
<evidence type="ECO:0000259" key="1">
    <source>
        <dbReference type="Pfam" id="PF00899"/>
    </source>
</evidence>
<dbReference type="InterPro" id="IPR020891">
    <property type="entry name" value="UPF0758_CS"/>
</dbReference>
<protein>
    <submittedName>
        <fullName evidence="2">Molybdopterin biosynthesis protein MoeB</fullName>
    </submittedName>
</protein>
<dbReference type="PROSITE" id="PS01302">
    <property type="entry name" value="UPF0758"/>
    <property type="match status" value="1"/>
</dbReference>
<name>I1XGQ6_METNJ</name>
<accession>I1XGQ6</accession>
<dbReference type="GO" id="GO:0061504">
    <property type="term" value="P:cyclic threonylcarbamoyladenosine biosynthetic process"/>
    <property type="evidence" value="ECO:0007669"/>
    <property type="project" value="TreeGrafter"/>
</dbReference>
<reference evidence="2 3" key="2">
    <citation type="journal article" date="2013" name="Int. J. Syst. Evol. Microbiol.">
        <title>Methylophaga nitratireducenticrescens sp. nov. and Methylophaga frappieri sp. nov., isolated from the biofilm of the methanol-fed denitrification system treating the seawater at the Montreal Biodome.</title>
        <authorList>
            <person name="Villeneuve C."/>
            <person name="Martineau C."/>
            <person name="Mauffrey F."/>
            <person name="Villemur R."/>
        </authorList>
    </citation>
    <scope>NUCLEOTIDE SEQUENCE [LARGE SCALE GENOMIC DNA]</scope>
    <source>
        <strain evidence="2 3">JAM1</strain>
    </source>
</reference>
<dbReference type="PANTHER" id="PTHR43267:SF1">
    <property type="entry name" value="TRNA THREONYLCARBAMOYLADENOSINE DEHYDRATASE"/>
    <property type="match status" value="1"/>
</dbReference>
<dbReference type="GO" id="GO:0008641">
    <property type="term" value="F:ubiquitin-like modifier activating enzyme activity"/>
    <property type="evidence" value="ECO:0007669"/>
    <property type="project" value="InterPro"/>
</dbReference>
<dbReference type="Gene3D" id="3.40.50.720">
    <property type="entry name" value="NAD(P)-binding Rossmann-like Domain"/>
    <property type="match status" value="1"/>
</dbReference>
<dbReference type="RefSeq" id="WP_014705950.1">
    <property type="nucleotide sequence ID" value="NC_017857.3"/>
</dbReference>
<gene>
    <name evidence="2" type="ordered locus">Q7A_729</name>
</gene>
<sequence>MNRPRLTLLGTQHEALVEYLEAHPDNHERGAIVLFRRLHISVEGLTDSDRYLAKEVIYFDATWINSSSPIHFDFKLAPLREVFRRCEEESLVFGFVHNHPQGKTTFSTKDDENELTLLTALKNRNGENITFVSMLWVNGGWEARIRTGTEQETAIPVRHTLVTSPPLQIFGYQDSSDEHSEVHARGAAAFGKPFVDKIKSLRVGIVGTGGTGSPLATLGARAGIGELVLIDDDELDRSNLNRVRGLGVKDVGDKKALKLKEYIDSIGLEAKVAACDAKIDEDPLALDALASCDVVFGCTDDFVGREVMNIALYAYAQTFIDLGLGGRILDDETGQPVLRYHFGRISTIMPEFGQCLFCQGVIRDVWVQTQLARRENPDITKKELKERYLEDGGEEAPGIGPFTSATADFALATLFDLIKPFRRYPLELRRDMFHVDFVKMELNSHQTKRDNECPYCEQHDFLLMKEQYRLRRPLLGKRDEYV</sequence>
<dbReference type="HOGENOM" id="CLU_041781_0_0_6"/>
<dbReference type="InterPro" id="IPR000594">
    <property type="entry name" value="ThiF_NAD_FAD-bd"/>
</dbReference>